<protein>
    <submittedName>
        <fullName evidence="1">Uncharacterized protein</fullName>
    </submittedName>
</protein>
<proteinExistence type="predicted"/>
<reference evidence="1" key="1">
    <citation type="submission" date="2020-08" db="EMBL/GenBank/DDBJ databases">
        <title>Multicomponent nature underlies the extraordinary mechanical properties of spider dragline silk.</title>
        <authorList>
            <person name="Kono N."/>
            <person name="Nakamura H."/>
            <person name="Mori M."/>
            <person name="Yoshida Y."/>
            <person name="Ohtoshi R."/>
            <person name="Malay A.D."/>
            <person name="Moran D.A.P."/>
            <person name="Tomita M."/>
            <person name="Numata K."/>
            <person name="Arakawa K."/>
        </authorList>
    </citation>
    <scope>NUCLEOTIDE SEQUENCE</scope>
</reference>
<keyword evidence="2" id="KW-1185">Reference proteome</keyword>
<dbReference type="EMBL" id="BMAW01103442">
    <property type="protein sequence ID" value="GFT09136.1"/>
    <property type="molecule type" value="Genomic_DNA"/>
</dbReference>
<organism evidence="1 2">
    <name type="scientific">Nephila pilipes</name>
    <name type="common">Giant wood spider</name>
    <name type="synonym">Nephila maculata</name>
    <dbReference type="NCBI Taxonomy" id="299642"/>
    <lineage>
        <taxon>Eukaryota</taxon>
        <taxon>Metazoa</taxon>
        <taxon>Ecdysozoa</taxon>
        <taxon>Arthropoda</taxon>
        <taxon>Chelicerata</taxon>
        <taxon>Arachnida</taxon>
        <taxon>Araneae</taxon>
        <taxon>Araneomorphae</taxon>
        <taxon>Entelegynae</taxon>
        <taxon>Araneoidea</taxon>
        <taxon>Nephilidae</taxon>
        <taxon>Nephila</taxon>
    </lineage>
</organism>
<name>A0A8X6NDH1_NEPPI</name>
<gene>
    <name evidence="1" type="primary">AVEN_244307_1</name>
    <name evidence="1" type="ORF">NPIL_454041</name>
</gene>
<accession>A0A8X6NDH1</accession>
<dbReference type="OrthoDB" id="6435121at2759"/>
<dbReference type="PANTHER" id="PTHR33327">
    <property type="entry name" value="ENDONUCLEASE"/>
    <property type="match status" value="1"/>
</dbReference>
<evidence type="ECO:0000313" key="2">
    <source>
        <dbReference type="Proteomes" id="UP000887013"/>
    </source>
</evidence>
<evidence type="ECO:0000313" key="1">
    <source>
        <dbReference type="EMBL" id="GFT09136.1"/>
    </source>
</evidence>
<dbReference type="PANTHER" id="PTHR33327:SF3">
    <property type="entry name" value="RNA-DIRECTED DNA POLYMERASE"/>
    <property type="match status" value="1"/>
</dbReference>
<dbReference type="Proteomes" id="UP000887013">
    <property type="component" value="Unassembled WGS sequence"/>
</dbReference>
<dbReference type="AlphaFoldDB" id="A0A8X6NDH1"/>
<sequence length="88" mass="9576">MKSLVGNSISDEVIKSLWLQRLPQQTQAIFSISNDTLDKMADKIIAVYSSSETCQVTKVGSLPNPASSPDRNKLDVLQADIAALTKKI</sequence>
<comment type="caution">
    <text evidence="1">The sequence shown here is derived from an EMBL/GenBank/DDBJ whole genome shotgun (WGS) entry which is preliminary data.</text>
</comment>